<evidence type="ECO:0000259" key="2">
    <source>
        <dbReference type="Pfam" id="PF02516"/>
    </source>
</evidence>
<comment type="caution">
    <text evidence="4">The sequence shown here is derived from an EMBL/GenBank/DDBJ whole genome shotgun (WGS) entry which is preliminary data.</text>
</comment>
<dbReference type="GO" id="GO:0016020">
    <property type="term" value="C:membrane"/>
    <property type="evidence" value="ECO:0007669"/>
    <property type="project" value="InterPro"/>
</dbReference>
<feature type="transmembrane region" description="Helical" evidence="1">
    <location>
        <begin position="142"/>
        <end position="162"/>
    </location>
</feature>
<feature type="domain" description="STT3/PglB/AglB core" evidence="3">
    <location>
        <begin position="476"/>
        <end position="600"/>
    </location>
</feature>
<dbReference type="EMBL" id="MBPK01000002">
    <property type="protein sequence ID" value="PKT82624.1"/>
    <property type="molecule type" value="Genomic_DNA"/>
</dbReference>
<protein>
    <recommendedName>
        <fullName evidence="6">Peptide transporter</fullName>
    </recommendedName>
</protein>
<feature type="transmembrane region" description="Helical" evidence="1">
    <location>
        <begin position="174"/>
        <end position="191"/>
    </location>
</feature>
<feature type="transmembrane region" description="Helical" evidence="1">
    <location>
        <begin position="196"/>
        <end position="213"/>
    </location>
</feature>
<feature type="transmembrane region" description="Helical" evidence="1">
    <location>
        <begin position="14"/>
        <end position="34"/>
    </location>
</feature>
<dbReference type="Pfam" id="PF02516">
    <property type="entry name" value="STT3"/>
    <property type="match status" value="1"/>
</dbReference>
<evidence type="ECO:0000313" key="5">
    <source>
        <dbReference type="Proteomes" id="UP000233350"/>
    </source>
</evidence>
<evidence type="ECO:0000256" key="1">
    <source>
        <dbReference type="SAM" id="Phobius"/>
    </source>
</evidence>
<gene>
    <name evidence="4" type="ORF">BCM31_07810</name>
</gene>
<feature type="transmembrane region" description="Helical" evidence="1">
    <location>
        <begin position="404"/>
        <end position="423"/>
    </location>
</feature>
<feature type="transmembrane region" description="Helical" evidence="1">
    <location>
        <begin position="219"/>
        <end position="236"/>
    </location>
</feature>
<dbReference type="AlphaFoldDB" id="A0A2N3PLF6"/>
<keyword evidence="1" id="KW-0472">Membrane</keyword>
<feature type="domain" description="Oligosaccharyl transferase STT3 N-terminal" evidence="2">
    <location>
        <begin position="88"/>
        <end position="444"/>
    </location>
</feature>
<sequence length="691" mass="78166">MLKSYSNFYILNKFSIHFLFITILCSIHFGFHYLDFKLLLDNPKNFISNTLILTSFDAYHYAKGTREFLEILNAPSVQRIFHALSTLPFLSLLGGILAKCTSLSFSLGFSSVIFSATLAPTLYALTYFNLNLLAQKRYFSKNSLAFIAFLASLIALFLPSFYQRVGAGYFDTDMLLLTLPLCALLFLLRFIQTQRFLSLVLFVLFGFLAINWHNGIQNLFLLGFLLFLCVEILCALRLHVISKTHLMLASVFFVILTPSPFCLLTLIILLLAFRLYPKGIWFYFGIAIIYATTFGLFNPLIAQINAYIFGSTQHASNLVFASVVNAILETSPTTLSVLVARSGGILIFTLGILGFGILLYNAIFIFFKALISRQNPNKPLLYLSLFLLPFCFLGFFSLKLGVRFSFFLVPLIALGVALSLLFFYAKCYRYLQLCIFTSSIILPLSLITITYSIPKPILSAQEIQAFKVLDSKLSTNDFIFSWWDYGYALRYFTKAQVFLDGGRHSGAVNYPIAKILLSDSKELFYNFSMLLAQYLQNTDPKVWNRIFSLMLKNADSKEFLDSLTQGYKNISLAHNAQVYWVLPMRVLPLLANINLFANLNPENGKSLKNTSVFVFFDNTKLNFNTTINGTNTLLTQINLGQNSLLLSVDYLKSNIISLMIFQKLPQNVCASGDSVRIYHLKDSKCAESLVQ</sequence>
<dbReference type="InterPro" id="IPR048999">
    <property type="entry name" value="STT3-PglB_core"/>
</dbReference>
<organism evidence="4 5">
    <name type="scientific">Helicobacter winghamensis</name>
    <dbReference type="NCBI Taxonomy" id="157268"/>
    <lineage>
        <taxon>Bacteria</taxon>
        <taxon>Pseudomonadati</taxon>
        <taxon>Campylobacterota</taxon>
        <taxon>Epsilonproteobacteria</taxon>
        <taxon>Campylobacterales</taxon>
        <taxon>Helicobacteraceae</taxon>
        <taxon>Helicobacter</taxon>
    </lineage>
</organism>
<evidence type="ECO:0000313" key="4">
    <source>
        <dbReference type="EMBL" id="PKT82624.1"/>
    </source>
</evidence>
<evidence type="ECO:0000259" key="3">
    <source>
        <dbReference type="Pfam" id="PF21436"/>
    </source>
</evidence>
<dbReference type="OrthoDB" id="9796223at2"/>
<keyword evidence="5" id="KW-1185">Reference proteome</keyword>
<dbReference type="Gene3D" id="3.40.1380.40">
    <property type="match status" value="1"/>
</dbReference>
<name>A0A2N3PLF6_9HELI</name>
<feature type="transmembrane region" description="Helical" evidence="1">
    <location>
        <begin position="248"/>
        <end position="273"/>
    </location>
</feature>
<dbReference type="STRING" id="556267.HWAG_00594"/>
<evidence type="ECO:0008006" key="6">
    <source>
        <dbReference type="Google" id="ProtNLM"/>
    </source>
</evidence>
<dbReference type="InterPro" id="IPR048307">
    <property type="entry name" value="STT3_N"/>
</dbReference>
<keyword evidence="1" id="KW-0812">Transmembrane</keyword>
<reference evidence="4 5" key="1">
    <citation type="submission" date="2016-07" db="EMBL/GenBank/DDBJ databases">
        <title>Detection of Helicobacter winghamensis from caecal content of red fox (Vulpes vulpes).</title>
        <authorList>
            <person name="Zanoni R.G."/>
            <person name="Florio D."/>
            <person name="Caffara M."/>
            <person name="Renzi M."/>
            <person name="Parisi A."/>
            <person name="Pasquali F."/>
            <person name="Manfreda G."/>
        </authorList>
    </citation>
    <scope>NUCLEOTIDE SEQUENCE [LARGE SCALE GENOMIC DNA]</scope>
    <source>
        <strain evidence="4 5">295_13</strain>
    </source>
</reference>
<feature type="transmembrane region" description="Helical" evidence="1">
    <location>
        <begin position="104"/>
        <end position="130"/>
    </location>
</feature>
<feature type="transmembrane region" description="Helical" evidence="1">
    <location>
        <begin position="80"/>
        <end position="98"/>
    </location>
</feature>
<feature type="transmembrane region" description="Helical" evidence="1">
    <location>
        <begin position="379"/>
        <end position="398"/>
    </location>
</feature>
<dbReference type="Proteomes" id="UP000233350">
    <property type="component" value="Unassembled WGS sequence"/>
</dbReference>
<proteinExistence type="predicted"/>
<dbReference type="RefSeq" id="WP_006802287.1">
    <property type="nucleotide sequence ID" value="NZ_CABKOI010000021.1"/>
</dbReference>
<feature type="transmembrane region" description="Helical" evidence="1">
    <location>
        <begin position="279"/>
        <end position="297"/>
    </location>
</feature>
<dbReference type="GeneID" id="97289069"/>
<feature type="transmembrane region" description="Helical" evidence="1">
    <location>
        <begin position="345"/>
        <end position="367"/>
    </location>
</feature>
<dbReference type="Pfam" id="PF21436">
    <property type="entry name" value="STT3-PglB_core"/>
    <property type="match status" value="1"/>
</dbReference>
<dbReference type="UniPathway" id="UPA00378"/>
<accession>A0A2N3PLF6</accession>
<keyword evidence="1" id="KW-1133">Transmembrane helix</keyword>
<feature type="transmembrane region" description="Helical" evidence="1">
    <location>
        <begin position="430"/>
        <end position="453"/>
    </location>
</feature>